<evidence type="ECO:0000313" key="2">
    <source>
        <dbReference type="EMBL" id="BBE17482.1"/>
    </source>
</evidence>
<dbReference type="AlphaFoldDB" id="A0A5K7S7F4"/>
<protein>
    <recommendedName>
        <fullName evidence="1">DUF6908 domain-containing protein</fullName>
    </recommendedName>
</protein>
<dbReference type="EMBL" id="AP018694">
    <property type="protein sequence ID" value="BBE17482.1"/>
    <property type="molecule type" value="Genomic_DNA"/>
</dbReference>
<gene>
    <name evidence="2" type="ORF">AQPE_1632</name>
</gene>
<dbReference type="InterPro" id="IPR054203">
    <property type="entry name" value="DUF6908"/>
</dbReference>
<feature type="domain" description="DUF6908" evidence="1">
    <location>
        <begin position="12"/>
        <end position="130"/>
    </location>
</feature>
<accession>A0A5K7S7F4</accession>
<evidence type="ECO:0000313" key="3">
    <source>
        <dbReference type="Proteomes" id="UP001193389"/>
    </source>
</evidence>
<dbReference type="KEGG" id="anf:AQPE_1632"/>
<organism evidence="2 3">
    <name type="scientific">Aquipluma nitroreducens</name>
    <dbReference type="NCBI Taxonomy" id="2010828"/>
    <lineage>
        <taxon>Bacteria</taxon>
        <taxon>Pseudomonadati</taxon>
        <taxon>Bacteroidota</taxon>
        <taxon>Bacteroidia</taxon>
        <taxon>Marinilabiliales</taxon>
        <taxon>Prolixibacteraceae</taxon>
        <taxon>Aquipluma</taxon>
    </lineage>
</organism>
<reference evidence="2" key="1">
    <citation type="journal article" date="2020" name="Int. J. Syst. Evol. Microbiol.">
        <title>Aquipluma nitroreducens gen. nov. sp. nov., a novel facultatively anaerobic bacterium isolated from a freshwater lake.</title>
        <authorList>
            <person name="Watanabe M."/>
            <person name="Kojima H."/>
            <person name="Fukui M."/>
        </authorList>
    </citation>
    <scope>NUCLEOTIDE SEQUENCE</scope>
    <source>
        <strain evidence="2">MeG22</strain>
    </source>
</reference>
<dbReference type="RefSeq" id="WP_318350472.1">
    <property type="nucleotide sequence ID" value="NZ_AP018694.1"/>
</dbReference>
<evidence type="ECO:0000259" key="1">
    <source>
        <dbReference type="Pfam" id="PF21849"/>
    </source>
</evidence>
<dbReference type="Proteomes" id="UP001193389">
    <property type="component" value="Chromosome"/>
</dbReference>
<name>A0A5K7S7F4_9BACT</name>
<sequence length="132" mass="15111">MKTLNATSTATLNKIVSKMEDGYIKIDNTDSSFMPVSVEVVFENDKYMVISVAHYYDQNGDLMADPEMCFIQLKGMGLFMPSYFKQDGFLGREQESVLFEDGIIKGIRTKMQADHTSFANMWLRNIKNQQNL</sequence>
<proteinExistence type="predicted"/>
<keyword evidence="3" id="KW-1185">Reference proteome</keyword>
<dbReference type="Pfam" id="PF21849">
    <property type="entry name" value="DUF6908"/>
    <property type="match status" value="1"/>
</dbReference>